<reference evidence="2 3" key="1">
    <citation type="journal article" date="2021" name="BMC Biol.">
        <title>Horizontally acquired antibacterial genes associated with adaptive radiation of ladybird beetles.</title>
        <authorList>
            <person name="Li H.S."/>
            <person name="Tang X.F."/>
            <person name="Huang Y.H."/>
            <person name="Xu Z.Y."/>
            <person name="Chen M.L."/>
            <person name="Du X.Y."/>
            <person name="Qiu B.Y."/>
            <person name="Chen P.T."/>
            <person name="Zhang W."/>
            <person name="Slipinski A."/>
            <person name="Escalona H.E."/>
            <person name="Waterhouse R.M."/>
            <person name="Zwick A."/>
            <person name="Pang H."/>
        </authorList>
    </citation>
    <scope>NUCLEOTIDE SEQUENCE [LARGE SCALE GENOMIC DNA]</scope>
    <source>
        <strain evidence="2">SYSU2018</strain>
    </source>
</reference>
<sequence>MDDQARHISAKSLQTGATLVDIETRMYNKLYANLMEDISHSFKNPQSSESDRDGKTFELRFLLNVSPRMEREGENTPTLKELGDAPLPGSKTIKKRGKVNMRFS</sequence>
<dbReference type="Proteomes" id="UP001516400">
    <property type="component" value="Unassembled WGS sequence"/>
</dbReference>
<feature type="region of interest" description="Disordered" evidence="1">
    <location>
        <begin position="68"/>
        <end position="104"/>
    </location>
</feature>
<proteinExistence type="predicted"/>
<keyword evidence="3" id="KW-1185">Reference proteome</keyword>
<evidence type="ECO:0000313" key="2">
    <source>
        <dbReference type="EMBL" id="KAL3287734.1"/>
    </source>
</evidence>
<feature type="compositionally biased region" description="Basic residues" evidence="1">
    <location>
        <begin position="92"/>
        <end position="104"/>
    </location>
</feature>
<organism evidence="2 3">
    <name type="scientific">Cryptolaemus montrouzieri</name>
    <dbReference type="NCBI Taxonomy" id="559131"/>
    <lineage>
        <taxon>Eukaryota</taxon>
        <taxon>Metazoa</taxon>
        <taxon>Ecdysozoa</taxon>
        <taxon>Arthropoda</taxon>
        <taxon>Hexapoda</taxon>
        <taxon>Insecta</taxon>
        <taxon>Pterygota</taxon>
        <taxon>Neoptera</taxon>
        <taxon>Endopterygota</taxon>
        <taxon>Coleoptera</taxon>
        <taxon>Polyphaga</taxon>
        <taxon>Cucujiformia</taxon>
        <taxon>Coccinelloidea</taxon>
        <taxon>Coccinellidae</taxon>
        <taxon>Scymninae</taxon>
        <taxon>Scymnini</taxon>
        <taxon>Cryptolaemus</taxon>
    </lineage>
</organism>
<dbReference type="AlphaFoldDB" id="A0ABD2P9Q6"/>
<dbReference type="EMBL" id="JABFTP020000185">
    <property type="protein sequence ID" value="KAL3287734.1"/>
    <property type="molecule type" value="Genomic_DNA"/>
</dbReference>
<evidence type="ECO:0000256" key="1">
    <source>
        <dbReference type="SAM" id="MobiDB-lite"/>
    </source>
</evidence>
<accession>A0ABD2P9Q6</accession>
<evidence type="ECO:0000313" key="3">
    <source>
        <dbReference type="Proteomes" id="UP001516400"/>
    </source>
</evidence>
<name>A0ABD2P9Q6_9CUCU</name>
<protein>
    <submittedName>
        <fullName evidence="2">Uncharacterized protein</fullName>
    </submittedName>
</protein>
<comment type="caution">
    <text evidence="2">The sequence shown here is derived from an EMBL/GenBank/DDBJ whole genome shotgun (WGS) entry which is preliminary data.</text>
</comment>
<gene>
    <name evidence="2" type="ORF">HHI36_002198</name>
</gene>